<name>A0A7S2V784_9STRA</name>
<evidence type="ECO:0000313" key="2">
    <source>
        <dbReference type="EMBL" id="CAD9939797.1"/>
    </source>
</evidence>
<dbReference type="AlphaFoldDB" id="A0A7S2V784"/>
<accession>A0A7S2V784</accession>
<dbReference type="EMBL" id="HBHT01000465">
    <property type="protein sequence ID" value="CAD9939797.1"/>
    <property type="molecule type" value="Transcribed_RNA"/>
</dbReference>
<proteinExistence type="predicted"/>
<protein>
    <submittedName>
        <fullName evidence="2">Uncharacterized protein</fullName>
    </submittedName>
</protein>
<feature type="compositionally biased region" description="Basic residues" evidence="1">
    <location>
        <begin position="227"/>
        <end position="238"/>
    </location>
</feature>
<sequence length="238" mass="24486">MIPGRPSSSSKRHAVASSSPRVSVVVAAAPAPPSPVISAEERLFVRDSFYGLQDKGNKNVLDNNQLGFEQLNSTLSLILSPQRGASKALSSSSDMSESKISCETSRQDAQTTSVPSSFVPEVAAAPSASANGAVGQVAAGNATSSFTATSTSLNGHSNTQGTSTTFTTTSAPGSWQIPNRQSRVRSPSPATNSAPLKQSAQVGAAPPAPGPSNSAGFSFAMATSHKFQQHRSLAKFQH</sequence>
<evidence type="ECO:0000256" key="1">
    <source>
        <dbReference type="SAM" id="MobiDB-lite"/>
    </source>
</evidence>
<feature type="compositionally biased region" description="Polar residues" evidence="1">
    <location>
        <begin position="102"/>
        <end position="112"/>
    </location>
</feature>
<feature type="region of interest" description="Disordered" evidence="1">
    <location>
        <begin position="87"/>
        <end position="115"/>
    </location>
</feature>
<feature type="region of interest" description="Disordered" evidence="1">
    <location>
        <begin position="1"/>
        <end position="22"/>
    </location>
</feature>
<feature type="compositionally biased region" description="Low complexity" evidence="1">
    <location>
        <begin position="150"/>
        <end position="170"/>
    </location>
</feature>
<reference evidence="2" key="1">
    <citation type="submission" date="2021-01" db="EMBL/GenBank/DDBJ databases">
        <authorList>
            <person name="Corre E."/>
            <person name="Pelletier E."/>
            <person name="Niang G."/>
            <person name="Scheremetjew M."/>
            <person name="Finn R."/>
            <person name="Kale V."/>
            <person name="Holt S."/>
            <person name="Cochrane G."/>
            <person name="Meng A."/>
            <person name="Brown T."/>
            <person name="Cohen L."/>
        </authorList>
    </citation>
    <scope>NUCLEOTIDE SEQUENCE</scope>
    <source>
        <strain evidence="2">CCMP125</strain>
    </source>
</reference>
<organism evidence="2">
    <name type="scientific">Entomoneis paludosa</name>
    <dbReference type="NCBI Taxonomy" id="265537"/>
    <lineage>
        <taxon>Eukaryota</taxon>
        <taxon>Sar</taxon>
        <taxon>Stramenopiles</taxon>
        <taxon>Ochrophyta</taxon>
        <taxon>Bacillariophyta</taxon>
        <taxon>Bacillariophyceae</taxon>
        <taxon>Bacillariophycidae</taxon>
        <taxon>Entomoneidaceae</taxon>
        <taxon>Entomoneis</taxon>
    </lineage>
</organism>
<feature type="compositionally biased region" description="Polar residues" evidence="1">
    <location>
        <begin position="171"/>
        <end position="201"/>
    </location>
</feature>
<feature type="region of interest" description="Disordered" evidence="1">
    <location>
        <begin position="150"/>
        <end position="238"/>
    </location>
</feature>
<feature type="compositionally biased region" description="Low complexity" evidence="1">
    <location>
        <begin position="87"/>
        <end position="101"/>
    </location>
</feature>
<gene>
    <name evidence="2" type="ORF">APAL1065_LOCUS277</name>
</gene>